<evidence type="ECO:0000256" key="1">
    <source>
        <dbReference type="SAM" id="Phobius"/>
    </source>
</evidence>
<name>A0A7X0LIT8_9BACT</name>
<dbReference type="Proteomes" id="UP000541810">
    <property type="component" value="Unassembled WGS sequence"/>
</dbReference>
<accession>A0A7X0LIT8</accession>
<dbReference type="SUPFAM" id="SSF54523">
    <property type="entry name" value="Pili subunits"/>
    <property type="match status" value="1"/>
</dbReference>
<keyword evidence="1" id="KW-0812">Transmembrane</keyword>
<keyword evidence="1" id="KW-0472">Membrane</keyword>
<protein>
    <submittedName>
        <fullName evidence="2">Type II secretory pathway pseudopilin PulG</fullName>
    </submittedName>
</protein>
<dbReference type="InterPro" id="IPR045584">
    <property type="entry name" value="Pilin-like"/>
</dbReference>
<evidence type="ECO:0000313" key="3">
    <source>
        <dbReference type="Proteomes" id="UP000541810"/>
    </source>
</evidence>
<proteinExistence type="predicted"/>
<comment type="caution">
    <text evidence="2">The sequence shown here is derived from an EMBL/GenBank/DDBJ whole genome shotgun (WGS) entry which is preliminary data.</text>
</comment>
<sequence>MHCARPTRRYAGYTIAEMLVMVAVLSIISALAVPMFRGQDTTQLREAAKLLAADLDAAKFESMTHADDLRLVVFDTTNHTYHIAAASDPTTPITNPVDGQPYLVDFGEGRASALGIVQIQSVDLDGDDELGFGLYGQLDQATTATITLAANDAELTLTLDPATGESVIGQIQ</sequence>
<keyword evidence="1" id="KW-1133">Transmembrane helix</keyword>
<dbReference type="Gene3D" id="3.30.700.10">
    <property type="entry name" value="Glycoprotein, Type 4 Pilin"/>
    <property type="match status" value="1"/>
</dbReference>
<feature type="transmembrane region" description="Helical" evidence="1">
    <location>
        <begin position="12"/>
        <end position="36"/>
    </location>
</feature>
<dbReference type="AlphaFoldDB" id="A0A7X0LIT8"/>
<keyword evidence="3" id="KW-1185">Reference proteome</keyword>
<organism evidence="2 3">
    <name type="scientific">Algisphaera agarilytica</name>
    <dbReference type="NCBI Taxonomy" id="1385975"/>
    <lineage>
        <taxon>Bacteria</taxon>
        <taxon>Pseudomonadati</taxon>
        <taxon>Planctomycetota</taxon>
        <taxon>Phycisphaerae</taxon>
        <taxon>Phycisphaerales</taxon>
        <taxon>Phycisphaeraceae</taxon>
        <taxon>Algisphaera</taxon>
    </lineage>
</organism>
<reference evidence="2 3" key="1">
    <citation type="submission" date="2020-08" db="EMBL/GenBank/DDBJ databases">
        <title>Genomic Encyclopedia of Type Strains, Phase IV (KMG-IV): sequencing the most valuable type-strain genomes for metagenomic binning, comparative biology and taxonomic classification.</title>
        <authorList>
            <person name="Goeker M."/>
        </authorList>
    </citation>
    <scope>NUCLEOTIDE SEQUENCE [LARGE SCALE GENOMIC DNA]</scope>
    <source>
        <strain evidence="2 3">DSM 103725</strain>
    </source>
</reference>
<dbReference type="EMBL" id="JACHGY010000001">
    <property type="protein sequence ID" value="MBB6428595.1"/>
    <property type="molecule type" value="Genomic_DNA"/>
</dbReference>
<gene>
    <name evidence="2" type="ORF">HNQ40_000401</name>
</gene>
<dbReference type="RefSeq" id="WP_184675881.1">
    <property type="nucleotide sequence ID" value="NZ_JACHGY010000001.1"/>
</dbReference>
<evidence type="ECO:0000313" key="2">
    <source>
        <dbReference type="EMBL" id="MBB6428595.1"/>
    </source>
</evidence>